<reference evidence="2 3" key="1">
    <citation type="submission" date="2017-03" db="EMBL/GenBank/DDBJ databases">
        <authorList>
            <person name="Afonso C.L."/>
            <person name="Miller P.J."/>
            <person name="Scott M.A."/>
            <person name="Spackman E."/>
            <person name="Goraichik I."/>
            <person name="Dimitrov K.M."/>
            <person name="Suarez D.L."/>
            <person name="Swayne D.E."/>
        </authorList>
    </citation>
    <scope>NUCLEOTIDE SEQUENCE [LARGE SCALE GENOMIC DNA]</scope>
    <source>
        <strain evidence="2 3">CECT 7450</strain>
    </source>
</reference>
<evidence type="ECO:0000259" key="1">
    <source>
        <dbReference type="Pfam" id="PF20078"/>
    </source>
</evidence>
<organism evidence="2 3">
    <name type="scientific">Roseovarius albus</name>
    <dbReference type="NCBI Taxonomy" id="1247867"/>
    <lineage>
        <taxon>Bacteria</taxon>
        <taxon>Pseudomonadati</taxon>
        <taxon>Pseudomonadota</taxon>
        <taxon>Alphaproteobacteria</taxon>
        <taxon>Rhodobacterales</taxon>
        <taxon>Roseobacteraceae</taxon>
        <taxon>Roseovarius</taxon>
    </lineage>
</organism>
<dbReference type="Pfam" id="PF20078">
    <property type="entry name" value="DUF6473"/>
    <property type="match status" value="1"/>
</dbReference>
<sequence>MSYEKLGLETLNYDPCRYPGAKLLFRGPRRSLEGDYIAFLGGTDTYGKFIAQPFAGLIERDTGLRCVNFGWPNAGADVYLKEPGVLQHASNAQLTVLQLPCAQNMSNRFYRVHPRRNDRFVRASKKLRKLYPEVDFTEFHFVRHMLRHLQALSSERFEDVIEELSEAWPPRLRLLLSQIDAPVLLLWFSLRRPEEDETSLRITHDPGFVSRDMIEDLRSEVADLIEFQPSETARKAGQAGMVFSQIEAPAAAELMGPTAHVEVAQLLAPAIVDLIK</sequence>
<dbReference type="EMBL" id="FWFX01000008">
    <property type="protein sequence ID" value="SLN52598.1"/>
    <property type="molecule type" value="Genomic_DNA"/>
</dbReference>
<dbReference type="OrthoDB" id="7838347at2"/>
<protein>
    <recommendedName>
        <fullName evidence="1">DUF6473 domain-containing protein</fullName>
    </recommendedName>
</protein>
<gene>
    <name evidence="2" type="ORF">ROA7450_02649</name>
</gene>
<accession>A0A1X6ZIC7</accession>
<dbReference type="Proteomes" id="UP000193061">
    <property type="component" value="Unassembled WGS sequence"/>
</dbReference>
<dbReference type="AlphaFoldDB" id="A0A1X6ZIC7"/>
<dbReference type="InterPro" id="IPR045524">
    <property type="entry name" value="DUF6473"/>
</dbReference>
<evidence type="ECO:0000313" key="3">
    <source>
        <dbReference type="Proteomes" id="UP000193061"/>
    </source>
</evidence>
<proteinExistence type="predicted"/>
<keyword evidence="3" id="KW-1185">Reference proteome</keyword>
<dbReference type="RefSeq" id="WP_085806278.1">
    <property type="nucleotide sequence ID" value="NZ_FWFX01000008.1"/>
</dbReference>
<feature type="domain" description="DUF6473" evidence="1">
    <location>
        <begin position="1"/>
        <end position="273"/>
    </location>
</feature>
<evidence type="ECO:0000313" key="2">
    <source>
        <dbReference type="EMBL" id="SLN52598.1"/>
    </source>
</evidence>
<name>A0A1X6ZIC7_9RHOB</name>